<dbReference type="EMBL" id="BARU01008598">
    <property type="protein sequence ID" value="GAH43218.1"/>
    <property type="molecule type" value="Genomic_DNA"/>
</dbReference>
<organism evidence="1">
    <name type="scientific">marine sediment metagenome</name>
    <dbReference type="NCBI Taxonomy" id="412755"/>
    <lineage>
        <taxon>unclassified sequences</taxon>
        <taxon>metagenomes</taxon>
        <taxon>ecological metagenomes</taxon>
    </lineage>
</organism>
<reference evidence="1" key="1">
    <citation type="journal article" date="2014" name="Front. Microbiol.">
        <title>High frequency of phylogenetically diverse reductive dehalogenase-homologous genes in deep subseafloor sedimentary metagenomes.</title>
        <authorList>
            <person name="Kawai M."/>
            <person name="Futagami T."/>
            <person name="Toyoda A."/>
            <person name="Takaki Y."/>
            <person name="Nishi S."/>
            <person name="Hori S."/>
            <person name="Arai W."/>
            <person name="Tsubouchi T."/>
            <person name="Morono Y."/>
            <person name="Uchiyama I."/>
            <person name="Ito T."/>
            <person name="Fujiyama A."/>
            <person name="Inagaki F."/>
            <person name="Takami H."/>
        </authorList>
    </citation>
    <scope>NUCLEOTIDE SEQUENCE</scope>
    <source>
        <strain evidence="1">Expedition CK06-06</strain>
    </source>
</reference>
<accession>X1HD17</accession>
<comment type="caution">
    <text evidence="1">The sequence shown here is derived from an EMBL/GenBank/DDBJ whole genome shotgun (WGS) entry which is preliminary data.</text>
</comment>
<name>X1HD17_9ZZZZ</name>
<proteinExistence type="predicted"/>
<sequence length="29" mass="3161">HTVKSLSSLENTFLIPVITSQNVDCLLST</sequence>
<gene>
    <name evidence="1" type="ORF">S03H2_16782</name>
</gene>
<evidence type="ECO:0000313" key="1">
    <source>
        <dbReference type="EMBL" id="GAH43218.1"/>
    </source>
</evidence>
<dbReference type="AlphaFoldDB" id="X1HD17"/>
<protein>
    <submittedName>
        <fullName evidence="1">Uncharacterized protein</fullName>
    </submittedName>
</protein>
<feature type="non-terminal residue" evidence="1">
    <location>
        <position position="1"/>
    </location>
</feature>